<keyword evidence="2" id="KW-1185">Reference proteome</keyword>
<dbReference type="AlphaFoldDB" id="A0A1Q9CJ83"/>
<evidence type="ECO:0000313" key="2">
    <source>
        <dbReference type="Proteomes" id="UP000186817"/>
    </source>
</evidence>
<gene>
    <name evidence="1" type="ORF">AK812_SmicGene36362</name>
</gene>
<dbReference type="EMBL" id="LSRX01001154">
    <property type="protein sequence ID" value="OLP82937.1"/>
    <property type="molecule type" value="Genomic_DNA"/>
</dbReference>
<dbReference type="OrthoDB" id="410812at2759"/>
<reference evidence="1 2" key="1">
    <citation type="submission" date="2016-02" db="EMBL/GenBank/DDBJ databases">
        <title>Genome analysis of coral dinoflagellate symbionts highlights evolutionary adaptations to a symbiotic lifestyle.</title>
        <authorList>
            <person name="Aranda M."/>
            <person name="Li Y."/>
            <person name="Liew Y.J."/>
            <person name="Baumgarten S."/>
            <person name="Simakov O."/>
            <person name="Wilson M."/>
            <person name="Piel J."/>
            <person name="Ashoor H."/>
            <person name="Bougouffa S."/>
            <person name="Bajic V.B."/>
            <person name="Ryu T."/>
            <person name="Ravasi T."/>
            <person name="Bayer T."/>
            <person name="Micklem G."/>
            <person name="Kim H."/>
            <person name="Bhak J."/>
            <person name="Lajeunesse T.C."/>
            <person name="Voolstra C.R."/>
        </authorList>
    </citation>
    <scope>NUCLEOTIDE SEQUENCE [LARGE SCALE GENOMIC DNA]</scope>
    <source>
        <strain evidence="1 2">CCMP2467</strain>
    </source>
</reference>
<name>A0A1Q9CJ83_SYMMI</name>
<dbReference type="Proteomes" id="UP000186817">
    <property type="component" value="Unassembled WGS sequence"/>
</dbReference>
<accession>A0A1Q9CJ83</accession>
<protein>
    <submittedName>
        <fullName evidence="1">Uncharacterized protein</fullName>
    </submittedName>
</protein>
<comment type="caution">
    <text evidence="1">The sequence shown here is derived from an EMBL/GenBank/DDBJ whole genome shotgun (WGS) entry which is preliminary data.</text>
</comment>
<proteinExistence type="predicted"/>
<evidence type="ECO:0000313" key="1">
    <source>
        <dbReference type="EMBL" id="OLP82937.1"/>
    </source>
</evidence>
<sequence>MDSFILLFVFVLAIVRRRRRKRKVWGSNFEYLHESDEWLDFVEYGGPETKQALVTAFLQWLEAGVRKDCVANAHTSKKKARHRVDPVLGFRGSSSWCERVQDYVAEEGHRMEELSEEICPVATRSLWFATGWQNTPRRAILRRLGSGLRQSDPLIMDVDGGSVEAKDAVQSPLLTEEDLGDAEPAPAEFQSASTTCDQNRDVLDSLQWLLRSVPELPPPDLEADIVSPA</sequence>
<organism evidence="1 2">
    <name type="scientific">Symbiodinium microadriaticum</name>
    <name type="common">Dinoflagellate</name>
    <name type="synonym">Zooxanthella microadriatica</name>
    <dbReference type="NCBI Taxonomy" id="2951"/>
    <lineage>
        <taxon>Eukaryota</taxon>
        <taxon>Sar</taxon>
        <taxon>Alveolata</taxon>
        <taxon>Dinophyceae</taxon>
        <taxon>Suessiales</taxon>
        <taxon>Symbiodiniaceae</taxon>
        <taxon>Symbiodinium</taxon>
    </lineage>
</organism>